<keyword evidence="2" id="KW-1185">Reference proteome</keyword>
<accession>A0A9N7Z2U0</accession>
<evidence type="ECO:0000313" key="1">
    <source>
        <dbReference type="EMBL" id="CAB1453568.1"/>
    </source>
</evidence>
<protein>
    <submittedName>
        <fullName evidence="1">Uncharacterized protein</fullName>
    </submittedName>
</protein>
<name>A0A9N7Z2U0_PLEPL</name>
<proteinExistence type="predicted"/>
<gene>
    <name evidence="1" type="ORF">PLEPLA_LOCUS41324</name>
</gene>
<reference evidence="1" key="1">
    <citation type="submission" date="2020-03" db="EMBL/GenBank/DDBJ databases">
        <authorList>
            <person name="Weist P."/>
        </authorList>
    </citation>
    <scope>NUCLEOTIDE SEQUENCE</scope>
</reference>
<dbReference type="AlphaFoldDB" id="A0A9N7Z2U0"/>
<sequence length="123" mass="13532">MLWNNGEKKPERWHVAAGVRAGVRSFPRRNVPPVLSERSAEDARLLSIITGGTRGLVRLLTHPTVTLRRLTTTERSFISEPRPCARLPPKKAQLGMFGPACHTVPTAPGSIPGDEEHNLCFST</sequence>
<organism evidence="1 2">
    <name type="scientific">Pleuronectes platessa</name>
    <name type="common">European plaice</name>
    <dbReference type="NCBI Taxonomy" id="8262"/>
    <lineage>
        <taxon>Eukaryota</taxon>
        <taxon>Metazoa</taxon>
        <taxon>Chordata</taxon>
        <taxon>Craniata</taxon>
        <taxon>Vertebrata</taxon>
        <taxon>Euteleostomi</taxon>
        <taxon>Actinopterygii</taxon>
        <taxon>Neopterygii</taxon>
        <taxon>Teleostei</taxon>
        <taxon>Neoteleostei</taxon>
        <taxon>Acanthomorphata</taxon>
        <taxon>Carangaria</taxon>
        <taxon>Pleuronectiformes</taxon>
        <taxon>Pleuronectoidei</taxon>
        <taxon>Pleuronectidae</taxon>
        <taxon>Pleuronectes</taxon>
    </lineage>
</organism>
<comment type="caution">
    <text evidence="1">The sequence shown here is derived from an EMBL/GenBank/DDBJ whole genome shotgun (WGS) entry which is preliminary data.</text>
</comment>
<dbReference type="Proteomes" id="UP001153269">
    <property type="component" value="Unassembled WGS sequence"/>
</dbReference>
<dbReference type="EMBL" id="CADEAL010004177">
    <property type="protein sequence ID" value="CAB1453568.1"/>
    <property type="molecule type" value="Genomic_DNA"/>
</dbReference>
<evidence type="ECO:0000313" key="2">
    <source>
        <dbReference type="Proteomes" id="UP001153269"/>
    </source>
</evidence>